<dbReference type="InterPro" id="IPR011430">
    <property type="entry name" value="UTP20_N"/>
</dbReference>
<evidence type="ECO:0000313" key="3">
    <source>
        <dbReference type="EMBL" id="KAJ1613580.1"/>
    </source>
</evidence>
<dbReference type="Pfam" id="PF07539">
    <property type="entry name" value="UTP20_N"/>
    <property type="match status" value="1"/>
</dbReference>
<keyword evidence="4" id="KW-1185">Reference proteome</keyword>
<evidence type="ECO:0000256" key="1">
    <source>
        <dbReference type="SAM" id="MobiDB-lite"/>
    </source>
</evidence>
<evidence type="ECO:0000313" key="4">
    <source>
        <dbReference type="Proteomes" id="UP001071777"/>
    </source>
</evidence>
<accession>A0ABQ8P9Q7</accession>
<dbReference type="Proteomes" id="UP001071777">
    <property type="component" value="Unassembled WGS sequence"/>
</dbReference>
<evidence type="ECO:0000259" key="2">
    <source>
        <dbReference type="Pfam" id="PF07539"/>
    </source>
</evidence>
<dbReference type="EMBL" id="JAPCXB010000032">
    <property type="protein sequence ID" value="KAJ1613580.1"/>
    <property type="molecule type" value="Genomic_DNA"/>
</dbReference>
<proteinExistence type="predicted"/>
<name>A0ABQ8P9Q7_9CRYT</name>
<comment type="caution">
    <text evidence="3">The sequence shown here is derived from an EMBL/GenBank/DDBJ whole genome shotgun (WGS) entry which is preliminary data.</text>
</comment>
<sequence length="411" mass="46009">MDHESASPDEALLHTDEATLIEWCCRLLMQIRFSDASRYPRLLSYQVQVLYWLIQISLELEGSPQQLVFLRKEEPVQQFCGRPGNAVFDLPVSKGQIQRINYLISVLETILRDADLQSSETQERPEVLETLLEKFLLECTPGLLSINHMELQMGLVNILCDHGRDSASLAKYKSMFQGLISGSSGEGQTQSLRSNLLQFSLSSEGDRVVRREDRSRVIPVVIRILLSKLGKDKEGPNRSNSFVRSSKKGNKALSSSVKRKVIISYLSELPREEISQLLSVIIDPLVSVRVSLSGSHVSRPGQSAPDPWGVLDILSKVCSRPERDSEVELKGYYKSLLLDRIISGSSIHELSTSWVWEEARSPEDGSQSDFGFVFRDCHQELSPSGLPSARSDHEVPVLPGPPIQPHVPHSE</sequence>
<protein>
    <recommendedName>
        <fullName evidence="2">U3 small nucleolar RNA-associated protein 20 N-terminal domain-containing protein</fullName>
    </recommendedName>
</protein>
<reference evidence="3" key="1">
    <citation type="submission" date="2022-10" db="EMBL/GenBank/DDBJ databases">
        <title>Adaptive evolution leads to modifications in subtelomeric GC content in a zoonotic Cryptosporidium species.</title>
        <authorList>
            <person name="Li J."/>
            <person name="Feng Y."/>
            <person name="Xiao L."/>
        </authorList>
    </citation>
    <scope>NUCLEOTIDE SEQUENCE</scope>
    <source>
        <strain evidence="3">25894</strain>
    </source>
</reference>
<dbReference type="PANTHER" id="PTHR17695:SF11">
    <property type="entry name" value="SMALL SUBUNIT PROCESSOME COMPONENT 20 HOMOLOG"/>
    <property type="match status" value="1"/>
</dbReference>
<feature type="domain" description="U3 small nucleolar RNA-associated protein 20 N-terminal" evidence="2">
    <location>
        <begin position="169"/>
        <end position="293"/>
    </location>
</feature>
<gene>
    <name evidence="3" type="ORF">OJ252_906</name>
</gene>
<feature type="region of interest" description="Disordered" evidence="1">
    <location>
        <begin position="381"/>
        <end position="411"/>
    </location>
</feature>
<dbReference type="PANTHER" id="PTHR17695">
    <property type="entry name" value="SMALL SUBUNIT PROCESSOME COMPONENT 20 HOMOLOG"/>
    <property type="match status" value="1"/>
</dbReference>
<dbReference type="InterPro" id="IPR052575">
    <property type="entry name" value="SSU_processome_comp_20"/>
</dbReference>
<organism evidence="3 4">
    <name type="scientific">Cryptosporidium canis</name>
    <dbReference type="NCBI Taxonomy" id="195482"/>
    <lineage>
        <taxon>Eukaryota</taxon>
        <taxon>Sar</taxon>
        <taxon>Alveolata</taxon>
        <taxon>Apicomplexa</taxon>
        <taxon>Conoidasida</taxon>
        <taxon>Coccidia</taxon>
        <taxon>Eucoccidiorida</taxon>
        <taxon>Eimeriorina</taxon>
        <taxon>Cryptosporidiidae</taxon>
        <taxon>Cryptosporidium</taxon>
    </lineage>
</organism>